<dbReference type="CDD" id="cd06230">
    <property type="entry name" value="M14_ASTE_ASPA_like"/>
    <property type="match status" value="1"/>
</dbReference>
<dbReference type="PANTHER" id="PTHR37326">
    <property type="entry name" value="BLL3975 PROTEIN"/>
    <property type="match status" value="1"/>
</dbReference>
<feature type="domain" description="Succinylglutamate desuccinylase/Aspartoacylase catalytic" evidence="5">
    <location>
        <begin position="61"/>
        <end position="228"/>
    </location>
</feature>
<dbReference type="SUPFAM" id="SSF53187">
    <property type="entry name" value="Zn-dependent exopeptidases"/>
    <property type="match status" value="1"/>
</dbReference>
<sequence length="361" mass="39451">MSNNLFAPTELDWSAGAEIVTSPDQITLSPGTRGQWRIPITRRSSGENLMMNVHGVRGVKDGPTLALVAAVHGDAISGTRTVMETIQRIDPQKLSGTVLAVPVANPVAFESNTRTTGQGMNTDMNNMNRVFPGNRGGWVTQKLANALTEYVLDRADAVVDYHCGSDTSINYVLTIGDENGDEPDSFNFARLMGTPFVFAHDADPFTGTIDGYMKSRGKLCAVAEQGGDTLPAGWYDLAANRVDNFFSAMGMMDVERTMPDKQLLMYERYLVRMDHGGIYIPEVDESALSTMIEGGTLLGRVIDPHSLEVIQEVRAPYEQSAILMMRPTMSRVNPGDYGFIISDGASGRWIDSPKEWMVPLG</sequence>
<organism evidence="6 7">
    <name type="scientific">Microbacterium soli</name>
    <dbReference type="NCBI Taxonomy" id="446075"/>
    <lineage>
        <taxon>Bacteria</taxon>
        <taxon>Bacillati</taxon>
        <taxon>Actinomycetota</taxon>
        <taxon>Actinomycetes</taxon>
        <taxon>Micrococcales</taxon>
        <taxon>Microbacteriaceae</taxon>
        <taxon>Microbacterium</taxon>
    </lineage>
</organism>
<accession>A0ABP7N374</accession>
<evidence type="ECO:0000313" key="7">
    <source>
        <dbReference type="Proteomes" id="UP001501591"/>
    </source>
</evidence>
<dbReference type="InterPro" id="IPR053138">
    <property type="entry name" value="N-alpha-Ac-DABA_deacetylase"/>
</dbReference>
<comment type="caution">
    <text evidence="6">The sequence shown here is derived from an EMBL/GenBank/DDBJ whole genome shotgun (WGS) entry which is preliminary data.</text>
</comment>
<keyword evidence="3" id="KW-0378">Hydrolase</keyword>
<dbReference type="Proteomes" id="UP001501591">
    <property type="component" value="Unassembled WGS sequence"/>
</dbReference>
<evidence type="ECO:0000256" key="4">
    <source>
        <dbReference type="ARBA" id="ARBA00022833"/>
    </source>
</evidence>
<dbReference type="Pfam" id="PF24827">
    <property type="entry name" value="AstE_AspA_cat"/>
    <property type="match status" value="1"/>
</dbReference>
<dbReference type="PANTHER" id="PTHR37326:SF1">
    <property type="entry name" value="BLL3975 PROTEIN"/>
    <property type="match status" value="1"/>
</dbReference>
<evidence type="ECO:0000259" key="5">
    <source>
        <dbReference type="Pfam" id="PF24827"/>
    </source>
</evidence>
<dbReference type="Gene3D" id="3.40.630.10">
    <property type="entry name" value="Zn peptidases"/>
    <property type="match status" value="1"/>
</dbReference>
<dbReference type="InterPro" id="IPR055438">
    <property type="entry name" value="AstE_AspA_cat"/>
</dbReference>
<proteinExistence type="predicted"/>
<dbReference type="EMBL" id="BAABCP010000001">
    <property type="protein sequence ID" value="GAA3934300.1"/>
    <property type="molecule type" value="Genomic_DNA"/>
</dbReference>
<dbReference type="RefSeq" id="WP_344818522.1">
    <property type="nucleotide sequence ID" value="NZ_BAABCP010000001.1"/>
</dbReference>
<keyword evidence="7" id="KW-1185">Reference proteome</keyword>
<dbReference type="PIRSF" id="PIRSF039012">
    <property type="entry name" value="ASP"/>
    <property type="match status" value="1"/>
</dbReference>
<gene>
    <name evidence="6" type="ORF">GCM10022383_10960</name>
</gene>
<evidence type="ECO:0000313" key="6">
    <source>
        <dbReference type="EMBL" id="GAA3934300.1"/>
    </source>
</evidence>
<evidence type="ECO:0000256" key="1">
    <source>
        <dbReference type="ARBA" id="ARBA00001947"/>
    </source>
</evidence>
<dbReference type="InterPro" id="IPR043795">
    <property type="entry name" value="N-alpha-Ac-DABA-like"/>
</dbReference>
<keyword evidence="2" id="KW-0479">Metal-binding</keyword>
<name>A0ABP7N374_9MICO</name>
<comment type="cofactor">
    <cofactor evidence="1">
        <name>Zn(2+)</name>
        <dbReference type="ChEBI" id="CHEBI:29105"/>
    </cofactor>
</comment>
<evidence type="ECO:0000256" key="2">
    <source>
        <dbReference type="ARBA" id="ARBA00022723"/>
    </source>
</evidence>
<keyword evidence="4" id="KW-0862">Zinc</keyword>
<protein>
    <submittedName>
        <fullName evidence="6">Succinylglutamate desuccinylase/aspartoacylase family protein</fullName>
    </submittedName>
</protein>
<reference evidence="7" key="1">
    <citation type="journal article" date="2019" name="Int. J. Syst. Evol. Microbiol.">
        <title>The Global Catalogue of Microorganisms (GCM) 10K type strain sequencing project: providing services to taxonomists for standard genome sequencing and annotation.</title>
        <authorList>
            <consortium name="The Broad Institute Genomics Platform"/>
            <consortium name="The Broad Institute Genome Sequencing Center for Infectious Disease"/>
            <person name="Wu L."/>
            <person name="Ma J."/>
        </authorList>
    </citation>
    <scope>NUCLEOTIDE SEQUENCE [LARGE SCALE GENOMIC DNA]</scope>
    <source>
        <strain evidence="7">JCM 17024</strain>
    </source>
</reference>
<evidence type="ECO:0000256" key="3">
    <source>
        <dbReference type="ARBA" id="ARBA00022801"/>
    </source>
</evidence>